<feature type="domain" description="Armadillo repeat-containing" evidence="7">
    <location>
        <begin position="1"/>
        <end position="106"/>
    </location>
</feature>
<keyword evidence="9" id="KW-1185">Reference proteome</keyword>
<accession>A0A2G9R4J8</accession>
<dbReference type="GO" id="GO:0005741">
    <property type="term" value="C:mitochondrial outer membrane"/>
    <property type="evidence" value="ECO:0007669"/>
    <property type="project" value="UniProtKB-SubCell"/>
</dbReference>
<dbReference type="Gene3D" id="1.25.10.10">
    <property type="entry name" value="Leucine-rich Repeat Variant"/>
    <property type="match status" value="1"/>
</dbReference>
<evidence type="ECO:0000256" key="5">
    <source>
        <dbReference type="ARBA" id="ARBA00023128"/>
    </source>
</evidence>
<reference evidence="9" key="1">
    <citation type="journal article" date="2017" name="Nat. Commun.">
        <title>The North American bullfrog draft genome provides insight into hormonal regulation of long noncoding RNA.</title>
        <authorList>
            <person name="Hammond S.A."/>
            <person name="Warren R.L."/>
            <person name="Vandervalk B.P."/>
            <person name="Kucuk E."/>
            <person name="Khan H."/>
            <person name="Gibb E.A."/>
            <person name="Pandoh P."/>
            <person name="Kirk H."/>
            <person name="Zhao Y."/>
            <person name="Jones M."/>
            <person name="Mungall A.J."/>
            <person name="Coope R."/>
            <person name="Pleasance S."/>
            <person name="Moore R.A."/>
            <person name="Holt R.A."/>
            <person name="Round J.M."/>
            <person name="Ohora S."/>
            <person name="Walle B.V."/>
            <person name="Veldhoen N."/>
            <person name="Helbing C.C."/>
            <person name="Birol I."/>
        </authorList>
    </citation>
    <scope>NUCLEOTIDE SEQUENCE [LARGE SCALE GENOMIC DNA]</scope>
</reference>
<evidence type="ECO:0000313" key="9">
    <source>
        <dbReference type="Proteomes" id="UP000228934"/>
    </source>
</evidence>
<evidence type="ECO:0000256" key="2">
    <source>
        <dbReference type="ARBA" id="ARBA00022692"/>
    </source>
</evidence>
<evidence type="ECO:0000256" key="6">
    <source>
        <dbReference type="ARBA" id="ARBA00023136"/>
    </source>
</evidence>
<protein>
    <recommendedName>
        <fullName evidence="7">Armadillo repeat-containing domain-containing protein</fullName>
    </recommendedName>
</protein>
<dbReference type="InterPro" id="IPR016024">
    <property type="entry name" value="ARM-type_fold"/>
</dbReference>
<dbReference type="PANTHER" id="PTHR15712">
    <property type="entry name" value="ARMADILLO REPEAT CONTAINING PROTEIN"/>
    <property type="match status" value="1"/>
</dbReference>
<dbReference type="OrthoDB" id="10017790at2759"/>
<dbReference type="PANTHER" id="PTHR15712:SF23">
    <property type="entry name" value="ARMADILLO REPEAT CONTAINING 10"/>
    <property type="match status" value="1"/>
</dbReference>
<keyword evidence="4" id="KW-1133">Transmembrane helix</keyword>
<name>A0A2G9R4J8_AQUCT</name>
<sequence>MSVTNNYHDYLEDYIPCFFTLLVDGEEATKVHTLKVLVNLSANPSMTLVLLSSKAPSSLTNLFGSNTNREILIRALTFAANLSENLDRQQHSNGQRHYEDYSLYAFLFRDKTMFQRNLVALLQHPDKDIKEHVARLVCPQKLN</sequence>
<dbReference type="InterPro" id="IPR011989">
    <property type="entry name" value="ARM-like"/>
</dbReference>
<proteinExistence type="predicted"/>
<gene>
    <name evidence="8" type="ORF">AB205_0181220</name>
</gene>
<dbReference type="InterPro" id="IPR051303">
    <property type="entry name" value="Armcx_regulator"/>
</dbReference>
<keyword evidence="3" id="KW-1000">Mitochondrion outer membrane</keyword>
<dbReference type="Pfam" id="PF04826">
    <property type="entry name" value="Arm_2"/>
    <property type="match status" value="1"/>
</dbReference>
<keyword evidence="6" id="KW-0472">Membrane</keyword>
<evidence type="ECO:0000259" key="7">
    <source>
        <dbReference type="Pfam" id="PF04826"/>
    </source>
</evidence>
<evidence type="ECO:0000313" key="8">
    <source>
        <dbReference type="EMBL" id="PIO22784.1"/>
    </source>
</evidence>
<dbReference type="InterPro" id="IPR006911">
    <property type="entry name" value="ARM-rpt_dom"/>
</dbReference>
<evidence type="ECO:0000256" key="4">
    <source>
        <dbReference type="ARBA" id="ARBA00022989"/>
    </source>
</evidence>
<organism evidence="8 9">
    <name type="scientific">Aquarana catesbeiana</name>
    <name type="common">American bullfrog</name>
    <name type="synonym">Rana catesbeiana</name>
    <dbReference type="NCBI Taxonomy" id="8400"/>
    <lineage>
        <taxon>Eukaryota</taxon>
        <taxon>Metazoa</taxon>
        <taxon>Chordata</taxon>
        <taxon>Craniata</taxon>
        <taxon>Vertebrata</taxon>
        <taxon>Euteleostomi</taxon>
        <taxon>Amphibia</taxon>
        <taxon>Batrachia</taxon>
        <taxon>Anura</taxon>
        <taxon>Neobatrachia</taxon>
        <taxon>Ranoidea</taxon>
        <taxon>Ranidae</taxon>
        <taxon>Aquarana</taxon>
    </lineage>
</organism>
<keyword evidence="5" id="KW-0496">Mitochondrion</keyword>
<keyword evidence="2" id="KW-0812">Transmembrane</keyword>
<evidence type="ECO:0000256" key="3">
    <source>
        <dbReference type="ARBA" id="ARBA00022787"/>
    </source>
</evidence>
<comment type="subcellular location">
    <subcellularLocation>
        <location evidence="1">Mitochondrion outer membrane</location>
        <topology evidence="1">Single-pass membrane protein</topology>
    </subcellularLocation>
</comment>
<dbReference type="EMBL" id="KV984222">
    <property type="protein sequence ID" value="PIO22784.1"/>
    <property type="molecule type" value="Genomic_DNA"/>
</dbReference>
<dbReference type="AlphaFoldDB" id="A0A2G9R4J8"/>
<evidence type="ECO:0000256" key="1">
    <source>
        <dbReference type="ARBA" id="ARBA00004572"/>
    </source>
</evidence>
<dbReference type="SUPFAM" id="SSF48371">
    <property type="entry name" value="ARM repeat"/>
    <property type="match status" value="1"/>
</dbReference>
<dbReference type="Proteomes" id="UP000228934">
    <property type="component" value="Unassembled WGS sequence"/>
</dbReference>